<keyword evidence="8" id="KW-1185">Reference proteome</keyword>
<feature type="domain" description="AMP-dependent synthetase/ligase" evidence="3">
    <location>
        <begin position="57"/>
        <end position="444"/>
    </location>
</feature>
<reference evidence="5 7" key="1">
    <citation type="submission" date="2015-10" db="EMBL/GenBank/DDBJ databases">
        <title>Complete genome sequence of hyperthermophilic archaeon Pyrodictium delaneyi Su06.</title>
        <authorList>
            <person name="Jung J.-H."/>
            <person name="Lin J."/>
            <person name="Holden J.F."/>
            <person name="Park C.-S."/>
        </authorList>
    </citation>
    <scope>NUCLEOTIDE SEQUENCE [LARGE SCALE GENOMIC DNA]</scope>
    <source>
        <strain evidence="5 7">Su06</strain>
    </source>
</reference>
<evidence type="ECO:0000313" key="8">
    <source>
        <dbReference type="Proteomes" id="UP000196694"/>
    </source>
</evidence>
<dbReference type="GO" id="GO:0016878">
    <property type="term" value="F:acid-thiol ligase activity"/>
    <property type="evidence" value="ECO:0007669"/>
    <property type="project" value="UniProtKB-ARBA"/>
</dbReference>
<dbReference type="Pfam" id="PF00501">
    <property type="entry name" value="AMP-binding"/>
    <property type="match status" value="1"/>
</dbReference>
<dbReference type="CDD" id="cd05936">
    <property type="entry name" value="FC-FACS_FadD_like"/>
    <property type="match status" value="1"/>
</dbReference>
<evidence type="ECO:0000313" key="6">
    <source>
        <dbReference type="EMBL" id="OWJ53949.1"/>
    </source>
</evidence>
<evidence type="ECO:0000259" key="3">
    <source>
        <dbReference type="Pfam" id="PF00501"/>
    </source>
</evidence>
<protein>
    <submittedName>
        <fullName evidence="6">Long-chain fatty acid--CoA ligase</fullName>
    </submittedName>
    <submittedName>
        <fullName evidence="5">Long-chain-fatty-acid-CoA ligase</fullName>
    </submittedName>
</protein>
<dbReference type="Proteomes" id="UP000196694">
    <property type="component" value="Unassembled WGS sequence"/>
</dbReference>
<dbReference type="InterPro" id="IPR020845">
    <property type="entry name" value="AMP-binding_CS"/>
</dbReference>
<gene>
    <name evidence="6" type="ORF">Pdsh_08675</name>
    <name evidence="5" type="ORF">Pyrde_0428</name>
</gene>
<accession>A0A0P0N348</accession>
<dbReference type="EMBL" id="NCQP01000007">
    <property type="protein sequence ID" value="OWJ53949.1"/>
    <property type="molecule type" value="Genomic_DNA"/>
</dbReference>
<keyword evidence="2 5" id="KW-0436">Ligase</keyword>
<feature type="domain" description="AMP-binding enzyme C-terminal" evidence="4">
    <location>
        <begin position="498"/>
        <end position="575"/>
    </location>
</feature>
<name>A0A0P0N348_9CREN</name>
<dbReference type="EMBL" id="CP013011">
    <property type="protein sequence ID" value="ALL00478.1"/>
    <property type="molecule type" value="Genomic_DNA"/>
</dbReference>
<dbReference type="PATRIC" id="fig|1273541.4.peg.470"/>
<dbReference type="SUPFAM" id="SSF56801">
    <property type="entry name" value="Acetyl-CoA synthetase-like"/>
    <property type="match status" value="1"/>
</dbReference>
<dbReference type="InterPro" id="IPR000873">
    <property type="entry name" value="AMP-dep_synth/lig_dom"/>
</dbReference>
<dbReference type="InterPro" id="IPR050237">
    <property type="entry name" value="ATP-dep_AMP-bd_enzyme"/>
</dbReference>
<dbReference type="InterPro" id="IPR025110">
    <property type="entry name" value="AMP-bd_C"/>
</dbReference>
<dbReference type="Proteomes" id="UP000058613">
    <property type="component" value="Chromosome"/>
</dbReference>
<evidence type="ECO:0000313" key="5">
    <source>
        <dbReference type="EMBL" id="ALL00478.1"/>
    </source>
</evidence>
<dbReference type="InterPro" id="IPR042099">
    <property type="entry name" value="ANL_N_sf"/>
</dbReference>
<evidence type="ECO:0000256" key="1">
    <source>
        <dbReference type="ARBA" id="ARBA00006432"/>
    </source>
</evidence>
<dbReference type="Pfam" id="PF13193">
    <property type="entry name" value="AMP-binding_C"/>
    <property type="match status" value="1"/>
</dbReference>
<evidence type="ECO:0000259" key="4">
    <source>
        <dbReference type="Pfam" id="PF13193"/>
    </source>
</evidence>
<evidence type="ECO:0000313" key="7">
    <source>
        <dbReference type="Proteomes" id="UP000058613"/>
    </source>
</evidence>
<dbReference type="PANTHER" id="PTHR43767:SF1">
    <property type="entry name" value="NONRIBOSOMAL PEPTIDE SYNTHASE PES1 (EUROFUNG)-RELATED"/>
    <property type="match status" value="1"/>
</dbReference>
<reference evidence="6 8" key="2">
    <citation type="submission" date="2017-05" db="EMBL/GenBank/DDBJ databases">
        <title>The draft genome of the hyperthermophilic archaeon 'Pyrodictium delaneyi strain Hulk', an iron and nitrate reducer, reveals the capacity for sulfate reduction.</title>
        <authorList>
            <person name="Demey L.M."/>
            <person name="Miller C."/>
            <person name="Manzella M."/>
            <person name="Reguera G."/>
            <person name="Kashefi K."/>
        </authorList>
    </citation>
    <scope>NUCLEOTIDE SEQUENCE [LARGE SCALE GENOMIC DNA]</scope>
    <source>
        <strain evidence="6 8">Hulk</strain>
    </source>
</reference>
<dbReference type="FunFam" id="3.30.300.30:FF:000008">
    <property type="entry name" value="2,3-dihydroxybenzoate-AMP ligase"/>
    <property type="match status" value="1"/>
</dbReference>
<comment type="similarity">
    <text evidence="1">Belongs to the ATP-dependent AMP-binding enzyme family.</text>
</comment>
<proteinExistence type="inferred from homology"/>
<organism evidence="5 7">
    <name type="scientific">Pyrodictium delaneyi</name>
    <dbReference type="NCBI Taxonomy" id="1273541"/>
    <lineage>
        <taxon>Archaea</taxon>
        <taxon>Thermoproteota</taxon>
        <taxon>Thermoprotei</taxon>
        <taxon>Desulfurococcales</taxon>
        <taxon>Pyrodictiaceae</taxon>
        <taxon>Pyrodictium</taxon>
    </lineage>
</organism>
<dbReference type="OrthoDB" id="193284at2157"/>
<dbReference type="GeneID" id="26098753"/>
<dbReference type="PANTHER" id="PTHR43767">
    <property type="entry name" value="LONG-CHAIN-FATTY-ACID--COA LIGASE"/>
    <property type="match status" value="1"/>
</dbReference>
<dbReference type="AlphaFoldDB" id="A0A0P0N348"/>
<dbReference type="Gene3D" id="3.40.50.12780">
    <property type="entry name" value="N-terminal domain of ligase-like"/>
    <property type="match status" value="1"/>
</dbReference>
<dbReference type="Gene3D" id="3.30.300.30">
    <property type="match status" value="1"/>
</dbReference>
<dbReference type="STRING" id="1273541.Pyrde_0428"/>
<dbReference type="RefSeq" id="WP_055407811.1">
    <property type="nucleotide sequence ID" value="NZ_CP013011.1"/>
</dbReference>
<dbReference type="InterPro" id="IPR045851">
    <property type="entry name" value="AMP-bd_C_sf"/>
</dbReference>
<evidence type="ECO:0000256" key="2">
    <source>
        <dbReference type="ARBA" id="ARBA00022598"/>
    </source>
</evidence>
<dbReference type="PROSITE" id="PS00455">
    <property type="entry name" value="AMP_BINDING"/>
    <property type="match status" value="1"/>
</dbReference>
<sequence length="601" mass="68149">MAASAREPGPRELTRQLPSSEEVFRTFIEPRIWTRFYDEFVPREIKIPEVPLFKLLDDSATRFPKRSAFIFFGRRVSYEEFLRSANSFARALRENWGIDRGDRIALFLPNSPQFAIAFYGALKAGATVTPVNPLYTGFELARQIRKSNARILVALDMFKDKVEEAISEHGAKLDAVIYTGIDDYLPGILAILYRLKERKPKIRYDGKKTVKFKELVKSYEPNPPSVKIDPKEDLAALMFTGGTTGVPKGTMLTHYNIVANVHQIDAWWKPGAKGEDIMVGVLPWFHIYGQTAVLHTGIFRAATILVYPRFDLDRILRDIEKYKPNIFHGVPTIYSKIVSRPDITKYNLRSIEVCISGAGALPKAVAEKFEKLTGAKIREGYGLTETSPVTHINPIYGKYKIGSIGIPVPNTLAAVADPEKPVLLPPGQIGEIVISGPQVMKGYLDMDEENKKVFFECCGRRWLRTGDIGYMDEEGFFFIVDRKKDVIKYKGYSVYPREIEEVLYMHDCVTDAAVIGVPHPHVGERIKAFVTLKPECKGRIKPEDIIEFARKHLAPYKVPKEVEIRDELPKSAVGKILRRILREEELKKLQSSEPRRTGTSQ</sequence>
<dbReference type="KEGG" id="pdl:Pyrde_0428"/>